<name>A0A1S3K917_LINAN</name>
<keyword evidence="2" id="KW-1185">Reference proteome</keyword>
<sequence length="124" mass="13148">MLKFSLAAVLLLACLREGYGACGIAPLKTLTTPLGQTVEYCEWEGKKIGVGSSIRLVSAGACSSVSCTKHGMQFCGGGVYFGLTDDCEATYDACNLVYVKKDNPLEVCKTSPWKPSLTPSIGKK</sequence>
<evidence type="ECO:0000313" key="2">
    <source>
        <dbReference type="Proteomes" id="UP000085678"/>
    </source>
</evidence>
<dbReference type="AlphaFoldDB" id="A0A1S3K917"/>
<keyword evidence="1" id="KW-0732">Signal</keyword>
<evidence type="ECO:0000256" key="1">
    <source>
        <dbReference type="SAM" id="SignalP"/>
    </source>
</evidence>
<proteinExistence type="predicted"/>
<dbReference type="Proteomes" id="UP000085678">
    <property type="component" value="Unplaced"/>
</dbReference>
<dbReference type="GeneID" id="106179752"/>
<protein>
    <submittedName>
        <fullName evidence="3">Uncharacterized protein LOC106179752</fullName>
    </submittedName>
</protein>
<dbReference type="OrthoDB" id="10049009at2759"/>
<dbReference type="Gene3D" id="2.60.40.1900">
    <property type="entry name" value="Beta-microseminoprotein (PSP94) domain"/>
    <property type="match status" value="1"/>
</dbReference>
<organism evidence="2 3">
    <name type="scientific">Lingula anatina</name>
    <name type="common">Brachiopod</name>
    <name type="synonym">Lingula unguis</name>
    <dbReference type="NCBI Taxonomy" id="7574"/>
    <lineage>
        <taxon>Eukaryota</taxon>
        <taxon>Metazoa</taxon>
        <taxon>Spiralia</taxon>
        <taxon>Lophotrochozoa</taxon>
        <taxon>Brachiopoda</taxon>
        <taxon>Linguliformea</taxon>
        <taxon>Lingulata</taxon>
        <taxon>Lingulida</taxon>
        <taxon>Linguloidea</taxon>
        <taxon>Lingulidae</taxon>
        <taxon>Lingula</taxon>
    </lineage>
</organism>
<reference evidence="3" key="1">
    <citation type="submission" date="2025-08" db="UniProtKB">
        <authorList>
            <consortium name="RefSeq"/>
        </authorList>
    </citation>
    <scope>IDENTIFICATION</scope>
    <source>
        <tissue evidence="3">Gonads</tissue>
    </source>
</reference>
<dbReference type="KEGG" id="lak:106179752"/>
<evidence type="ECO:0000313" key="3">
    <source>
        <dbReference type="RefSeq" id="XP_013418939.1"/>
    </source>
</evidence>
<feature type="signal peptide" evidence="1">
    <location>
        <begin position="1"/>
        <end position="20"/>
    </location>
</feature>
<accession>A0A1S3K917</accession>
<dbReference type="RefSeq" id="XP_013418939.1">
    <property type="nucleotide sequence ID" value="XM_013563485.1"/>
</dbReference>
<feature type="chain" id="PRO_5010211818" evidence="1">
    <location>
        <begin position="21"/>
        <end position="124"/>
    </location>
</feature>
<gene>
    <name evidence="3" type="primary">LOC106179752</name>
</gene>
<dbReference type="InParanoid" id="A0A1S3K917"/>